<feature type="region of interest" description="Disordered" evidence="1">
    <location>
        <begin position="533"/>
        <end position="558"/>
    </location>
</feature>
<comment type="caution">
    <text evidence="2">The sequence shown here is derived from an EMBL/GenBank/DDBJ whole genome shotgun (WGS) entry which is preliminary data.</text>
</comment>
<gene>
    <name evidence="2" type="ORF">BJ322DRAFT_1113390</name>
</gene>
<evidence type="ECO:0000313" key="3">
    <source>
        <dbReference type="Proteomes" id="UP000736335"/>
    </source>
</evidence>
<name>A0A9P6L2P5_9AGAM</name>
<feature type="region of interest" description="Disordered" evidence="1">
    <location>
        <begin position="150"/>
        <end position="194"/>
    </location>
</feature>
<keyword evidence="3" id="KW-1185">Reference proteome</keyword>
<protein>
    <submittedName>
        <fullName evidence="2">Uncharacterized protein</fullName>
    </submittedName>
</protein>
<feature type="compositionally biased region" description="Low complexity" evidence="1">
    <location>
        <begin position="171"/>
        <end position="194"/>
    </location>
</feature>
<dbReference type="Proteomes" id="UP000736335">
    <property type="component" value="Unassembled WGS sequence"/>
</dbReference>
<sequence length="558" mass="61834">MAGTRAKNKDKHPAAPVMTHAAKIKAGIPSAKRQSKRTTKDEKIRELEARLAAFENPDDVDAISKEPLFLRDSSPEDVDRLVVGSEAPTEADTEDYIVVGGKRIPPSSYDPRGLKRTKTYASFNEVRPTIRNKPSGLVNNWRQVTTKTNTPLRHRSSTPMLSTPSSIPMHSTPLSTPVLSTPSPSSQVFTPSSSSQALSPLMSTSWQQDSFPTMSNATLFDPMMPAPDTITPFINQQSFPFQFNVPNQQSPDDIFQGVPTTYPVHPVVYSFARRFKDEAGKTQVPGLKDLPPNLQPSFRNTFIRHMMKVALSSMTPWSNPTLPVYQQEFAVIYPALPYRLHGDDAVVLSTNREIGVLRSQIGSEAIDAVIEYLPTQYPKRMLNSTDAKASYVTTLLDHPQHPIIWQYFRPGTIELACGEETYYDEKRRGPFQSIPVIRAFSVYYSSHGVHMRLPSNDPGRPVGALALAAAAVQRAYSMHRTGNYISTASEFSGTNCLPATKKYLKLIKALTDDDWKAIFEAVAQYQEARSHEAQVEVGAVSEDEDEPLLPADPPSSPA</sequence>
<reference evidence="2" key="2">
    <citation type="submission" date="2020-11" db="EMBL/GenBank/DDBJ databases">
        <authorList>
            <consortium name="DOE Joint Genome Institute"/>
            <person name="Kuo A."/>
            <person name="Miyauchi S."/>
            <person name="Kiss E."/>
            <person name="Drula E."/>
            <person name="Kohler A."/>
            <person name="Sanchez-Garcia M."/>
            <person name="Andreopoulos B."/>
            <person name="Barry K.W."/>
            <person name="Bonito G."/>
            <person name="Buee M."/>
            <person name="Carver A."/>
            <person name="Chen C."/>
            <person name="Cichocki N."/>
            <person name="Clum A."/>
            <person name="Culley D."/>
            <person name="Crous P.W."/>
            <person name="Fauchery L."/>
            <person name="Girlanda M."/>
            <person name="Hayes R."/>
            <person name="Keri Z."/>
            <person name="Labutti K."/>
            <person name="Lipzen A."/>
            <person name="Lombard V."/>
            <person name="Magnuson J."/>
            <person name="Maillard F."/>
            <person name="Morin E."/>
            <person name="Murat C."/>
            <person name="Nolan M."/>
            <person name="Ohm R."/>
            <person name="Pangilinan J."/>
            <person name="Pereira M."/>
            <person name="Perotto S."/>
            <person name="Peter M."/>
            <person name="Riley R."/>
            <person name="Sitrit Y."/>
            <person name="Stielow B."/>
            <person name="Szollosi G."/>
            <person name="Zifcakova L."/>
            <person name="Stursova M."/>
            <person name="Spatafora J.W."/>
            <person name="Tedersoo L."/>
            <person name="Vaario L.-M."/>
            <person name="Yamada A."/>
            <person name="Yan M."/>
            <person name="Wang P."/>
            <person name="Xu J."/>
            <person name="Bruns T."/>
            <person name="Baldrian P."/>
            <person name="Vilgalys R."/>
            <person name="Henrissat B."/>
            <person name="Grigoriev I.V."/>
            <person name="Hibbett D."/>
            <person name="Nagy L.G."/>
            <person name="Martin F.M."/>
        </authorList>
    </citation>
    <scope>NUCLEOTIDE SEQUENCE</scope>
    <source>
        <strain evidence="2">UH-Tt-Lm1</strain>
    </source>
</reference>
<evidence type="ECO:0000313" key="2">
    <source>
        <dbReference type="EMBL" id="KAF9779590.1"/>
    </source>
</evidence>
<organism evidence="2 3">
    <name type="scientific">Thelephora terrestris</name>
    <dbReference type="NCBI Taxonomy" id="56493"/>
    <lineage>
        <taxon>Eukaryota</taxon>
        <taxon>Fungi</taxon>
        <taxon>Dikarya</taxon>
        <taxon>Basidiomycota</taxon>
        <taxon>Agaricomycotina</taxon>
        <taxon>Agaricomycetes</taxon>
        <taxon>Thelephorales</taxon>
        <taxon>Thelephoraceae</taxon>
        <taxon>Thelephora</taxon>
    </lineage>
</organism>
<proteinExistence type="predicted"/>
<feature type="compositionally biased region" description="Polar residues" evidence="1">
    <location>
        <begin position="150"/>
        <end position="169"/>
    </location>
</feature>
<feature type="compositionally biased region" description="Basic residues" evidence="1">
    <location>
        <begin position="1"/>
        <end position="10"/>
    </location>
</feature>
<dbReference type="AlphaFoldDB" id="A0A9P6L2P5"/>
<dbReference type="EMBL" id="WIUZ02000019">
    <property type="protein sequence ID" value="KAF9779590.1"/>
    <property type="molecule type" value="Genomic_DNA"/>
</dbReference>
<feature type="region of interest" description="Disordered" evidence="1">
    <location>
        <begin position="1"/>
        <end position="42"/>
    </location>
</feature>
<evidence type="ECO:0000256" key="1">
    <source>
        <dbReference type="SAM" id="MobiDB-lite"/>
    </source>
</evidence>
<accession>A0A9P6L2P5</accession>
<reference evidence="2" key="1">
    <citation type="journal article" date="2020" name="Nat. Commun.">
        <title>Large-scale genome sequencing of mycorrhizal fungi provides insights into the early evolution of symbiotic traits.</title>
        <authorList>
            <person name="Miyauchi S."/>
            <person name="Kiss E."/>
            <person name="Kuo A."/>
            <person name="Drula E."/>
            <person name="Kohler A."/>
            <person name="Sanchez-Garcia M."/>
            <person name="Morin E."/>
            <person name="Andreopoulos B."/>
            <person name="Barry K.W."/>
            <person name="Bonito G."/>
            <person name="Buee M."/>
            <person name="Carver A."/>
            <person name="Chen C."/>
            <person name="Cichocki N."/>
            <person name="Clum A."/>
            <person name="Culley D."/>
            <person name="Crous P.W."/>
            <person name="Fauchery L."/>
            <person name="Girlanda M."/>
            <person name="Hayes R.D."/>
            <person name="Keri Z."/>
            <person name="LaButti K."/>
            <person name="Lipzen A."/>
            <person name="Lombard V."/>
            <person name="Magnuson J."/>
            <person name="Maillard F."/>
            <person name="Murat C."/>
            <person name="Nolan M."/>
            <person name="Ohm R.A."/>
            <person name="Pangilinan J."/>
            <person name="Pereira M.F."/>
            <person name="Perotto S."/>
            <person name="Peter M."/>
            <person name="Pfister S."/>
            <person name="Riley R."/>
            <person name="Sitrit Y."/>
            <person name="Stielow J.B."/>
            <person name="Szollosi G."/>
            <person name="Zifcakova L."/>
            <person name="Stursova M."/>
            <person name="Spatafora J.W."/>
            <person name="Tedersoo L."/>
            <person name="Vaario L.M."/>
            <person name="Yamada A."/>
            <person name="Yan M."/>
            <person name="Wang P."/>
            <person name="Xu J."/>
            <person name="Bruns T."/>
            <person name="Baldrian P."/>
            <person name="Vilgalys R."/>
            <person name="Dunand C."/>
            <person name="Henrissat B."/>
            <person name="Grigoriev I.V."/>
            <person name="Hibbett D."/>
            <person name="Nagy L.G."/>
            <person name="Martin F.M."/>
        </authorList>
    </citation>
    <scope>NUCLEOTIDE SEQUENCE</scope>
    <source>
        <strain evidence="2">UH-Tt-Lm1</strain>
    </source>
</reference>